<evidence type="ECO:0000313" key="4">
    <source>
        <dbReference type="Proteomes" id="UP001202922"/>
    </source>
</evidence>
<protein>
    <recommendedName>
        <fullName evidence="5">Glycosyltransferase RgtA/B/C/D-like domain-containing protein</fullName>
    </recommendedName>
</protein>
<feature type="transmembrane region" description="Helical" evidence="2">
    <location>
        <begin position="201"/>
        <end position="234"/>
    </location>
</feature>
<dbReference type="Proteomes" id="UP001202922">
    <property type="component" value="Unassembled WGS sequence"/>
</dbReference>
<feature type="compositionally biased region" description="Polar residues" evidence="1">
    <location>
        <begin position="1"/>
        <end position="20"/>
    </location>
</feature>
<dbReference type="EMBL" id="JAKZBV010000001">
    <property type="protein sequence ID" value="MCH6469365.1"/>
    <property type="molecule type" value="Genomic_DNA"/>
</dbReference>
<feature type="transmembrane region" description="Helical" evidence="2">
    <location>
        <begin position="365"/>
        <end position="385"/>
    </location>
</feature>
<reference evidence="3 4" key="1">
    <citation type="submission" date="2022-03" db="EMBL/GenBank/DDBJ databases">
        <title>Sinomonas sp. isolated from a soil.</title>
        <authorList>
            <person name="Han J."/>
            <person name="Kim D.-U."/>
        </authorList>
    </citation>
    <scope>NUCLEOTIDE SEQUENCE [LARGE SCALE GENOMIC DNA]</scope>
    <source>
        <strain evidence="3 4">5-5</strain>
    </source>
</reference>
<keyword evidence="4" id="KW-1185">Reference proteome</keyword>
<feature type="transmembrane region" description="Helical" evidence="2">
    <location>
        <begin position="318"/>
        <end position="345"/>
    </location>
</feature>
<feature type="region of interest" description="Disordered" evidence="1">
    <location>
        <begin position="1"/>
        <end position="30"/>
    </location>
</feature>
<evidence type="ECO:0008006" key="5">
    <source>
        <dbReference type="Google" id="ProtNLM"/>
    </source>
</evidence>
<gene>
    <name evidence="3" type="ORF">L0M17_05065</name>
</gene>
<evidence type="ECO:0000313" key="3">
    <source>
        <dbReference type="EMBL" id="MCH6469365.1"/>
    </source>
</evidence>
<feature type="transmembrane region" description="Helical" evidence="2">
    <location>
        <begin position="150"/>
        <end position="171"/>
    </location>
</feature>
<feature type="transmembrane region" description="Helical" evidence="2">
    <location>
        <begin position="246"/>
        <end position="264"/>
    </location>
</feature>
<feature type="transmembrane region" description="Helical" evidence="2">
    <location>
        <begin position="294"/>
        <end position="311"/>
    </location>
</feature>
<comment type="caution">
    <text evidence="3">The sequence shown here is derived from an EMBL/GenBank/DDBJ whole genome shotgun (WGS) entry which is preliminary data.</text>
</comment>
<feature type="transmembrane region" description="Helical" evidence="2">
    <location>
        <begin position="122"/>
        <end position="144"/>
    </location>
</feature>
<dbReference type="RefSeq" id="WP_241052282.1">
    <property type="nucleotide sequence ID" value="NZ_JAKZBV010000001.1"/>
</dbReference>
<proteinExistence type="predicted"/>
<accession>A0ABS9TYE0</accession>
<evidence type="ECO:0000256" key="1">
    <source>
        <dbReference type="SAM" id="MobiDB-lite"/>
    </source>
</evidence>
<keyword evidence="2" id="KW-0472">Membrane</keyword>
<feature type="transmembrane region" description="Helical" evidence="2">
    <location>
        <begin position="178"/>
        <end position="195"/>
    </location>
</feature>
<name>A0ABS9TYE0_9MICC</name>
<sequence length="499" mass="53646">MGDTTKATSGRWRSSQQQNALHGRFSESVPDQKRQRCNGFLDPVWIKQRPWLLAWLATLPLALLRAGTLAETDTFWQIRTGLLTIQQGSIPSTDPFSWTVHGQPWTLNSWGFNVFVALAYRFASLPGAALACAALVAAVTGLVLLQARQLGASAIVAGALIFLASPLLIAWFSARPQLIDYIAVLILVLLLHRLLDHPRAWNLAAIGLLTVVWVNLHAGALLGVAIIAAVATLVLARRSTRVRGVWCIAALFTATAASCLNPYGPGLLAQTAQVQQDSEGIVVEWQHINLANPSQIIMLGLGIGALVVAVRRRNLVHVGALTVGVIASVDAIRILPILTLLALPVLADFASHPALRRYIYSRRVVLGPGAAVAVVVASVMALLSLGHLGRPDPSRFSTTVISSIPTGCRVFNSYDLGGFILLERPDVTVSLDSRNDLYGPERIRKDQQIIEGQGDLDQELTGAGCVVVPPDDGLAQSLHRSPDWQETAADGTSALFVRH</sequence>
<keyword evidence="2" id="KW-1133">Transmembrane helix</keyword>
<organism evidence="3 4">
    <name type="scientific">Sinomonas terrae</name>
    <dbReference type="NCBI Taxonomy" id="2908838"/>
    <lineage>
        <taxon>Bacteria</taxon>
        <taxon>Bacillati</taxon>
        <taxon>Actinomycetota</taxon>
        <taxon>Actinomycetes</taxon>
        <taxon>Micrococcales</taxon>
        <taxon>Micrococcaceae</taxon>
        <taxon>Sinomonas</taxon>
    </lineage>
</organism>
<evidence type="ECO:0000256" key="2">
    <source>
        <dbReference type="SAM" id="Phobius"/>
    </source>
</evidence>
<keyword evidence="2" id="KW-0812">Transmembrane</keyword>